<evidence type="ECO:0000259" key="1">
    <source>
        <dbReference type="PROSITE" id="PS50994"/>
    </source>
</evidence>
<accession>A0A0H3EAX8</accession>
<organism evidence="2 3">
    <name type="scientific">Bifidobacterium bifidum (strain PRL2010)</name>
    <dbReference type="NCBI Taxonomy" id="702459"/>
    <lineage>
        <taxon>Bacteria</taxon>
        <taxon>Bacillati</taxon>
        <taxon>Actinomycetota</taxon>
        <taxon>Actinomycetes</taxon>
        <taxon>Bifidobacteriales</taxon>
        <taxon>Bifidobacteriaceae</taxon>
        <taxon>Bifidobacterium</taxon>
    </lineage>
</organism>
<dbReference type="PATRIC" id="fig|702459.3.peg.61"/>
<dbReference type="EMBL" id="CP001840">
    <property type="protein sequence ID" value="ADP35195.1"/>
    <property type="molecule type" value="Genomic_DNA"/>
</dbReference>
<protein>
    <submittedName>
        <fullName evidence="2">IS21 family transposase</fullName>
    </submittedName>
</protein>
<dbReference type="Gene3D" id="3.30.420.10">
    <property type="entry name" value="Ribonuclease H-like superfamily/Ribonuclease H"/>
    <property type="match status" value="1"/>
</dbReference>
<dbReference type="SUPFAM" id="SSF46689">
    <property type="entry name" value="Homeodomain-like"/>
    <property type="match status" value="1"/>
</dbReference>
<dbReference type="HOGENOM" id="CLU_020626_2_1_11"/>
<dbReference type="RefSeq" id="WP_013389350.1">
    <property type="nucleotide sequence ID" value="NC_014638.1"/>
</dbReference>
<dbReference type="Gene3D" id="1.10.10.60">
    <property type="entry name" value="Homeodomain-like"/>
    <property type="match status" value="1"/>
</dbReference>
<dbReference type="PANTHER" id="PTHR35004">
    <property type="entry name" value="TRANSPOSASE RV3428C-RELATED"/>
    <property type="match status" value="1"/>
</dbReference>
<reference evidence="2 3" key="1">
    <citation type="journal article" date="2010" name="Proc. Natl. Acad. Sci. U.S.A.">
        <title>Genome analysis of Bifidobacterium bifidum PRL2010 reveals metabolic pathways for host-derived glycan foraging.</title>
        <authorList>
            <person name="Turroni F."/>
            <person name="Bottacini F."/>
            <person name="Foroni E."/>
            <person name="Mulder I."/>
            <person name="Kim J.H."/>
            <person name="Zomer A."/>
            <person name="Sanchez B."/>
            <person name="Bidossi A."/>
            <person name="Ferrarini A."/>
            <person name="Giubellini V."/>
            <person name="Delledonne M."/>
            <person name="Henrissat B."/>
            <person name="Coutinho P."/>
            <person name="Oggioni M."/>
            <person name="Fitzgerald G.F."/>
            <person name="Mills D."/>
            <person name="Margolles A."/>
            <person name="Kelly D."/>
            <person name="van Sinderen D."/>
            <person name="Ventura M."/>
        </authorList>
    </citation>
    <scope>NUCLEOTIDE SEQUENCE [LARGE SCALE GENOMIC DNA]</scope>
    <source>
        <strain evidence="2 3">PRL2010</strain>
    </source>
</reference>
<feature type="domain" description="Integrase catalytic" evidence="1">
    <location>
        <begin position="126"/>
        <end position="244"/>
    </location>
</feature>
<dbReference type="GO" id="GO:0003676">
    <property type="term" value="F:nucleic acid binding"/>
    <property type="evidence" value="ECO:0007669"/>
    <property type="project" value="InterPro"/>
</dbReference>
<proteinExistence type="predicted"/>
<dbReference type="PANTHER" id="PTHR35004:SF7">
    <property type="entry name" value="INTEGRASE PROTEIN"/>
    <property type="match status" value="1"/>
</dbReference>
<dbReference type="GO" id="GO:0015074">
    <property type="term" value="P:DNA integration"/>
    <property type="evidence" value="ECO:0007669"/>
    <property type="project" value="InterPro"/>
</dbReference>
<dbReference type="AlphaFoldDB" id="A0A0H3EAX8"/>
<dbReference type="PROSITE" id="PS50994">
    <property type="entry name" value="INTEGRASE"/>
    <property type="match status" value="1"/>
</dbReference>
<name>A0A0H3EAX8_BIFBP</name>
<dbReference type="SUPFAM" id="SSF53098">
    <property type="entry name" value="Ribonuclease H-like"/>
    <property type="match status" value="1"/>
</dbReference>
<dbReference type="eggNOG" id="COG4584">
    <property type="taxonomic scope" value="Bacteria"/>
</dbReference>
<dbReference type="Proteomes" id="UP000002312">
    <property type="component" value="Chromosome"/>
</dbReference>
<dbReference type="InterPro" id="IPR009057">
    <property type="entry name" value="Homeodomain-like_sf"/>
</dbReference>
<dbReference type="OrthoDB" id="2065409at2"/>
<dbReference type="InterPro" id="IPR012337">
    <property type="entry name" value="RNaseH-like_sf"/>
</dbReference>
<dbReference type="InterPro" id="IPR001584">
    <property type="entry name" value="Integrase_cat-core"/>
</dbReference>
<dbReference type="InterPro" id="IPR036397">
    <property type="entry name" value="RNaseH_sf"/>
</dbReference>
<sequence length="486" mass="53855">MTAPVCVRQRIRQLDRQGLSHREISRKLGVSRTTVARYANHGDYSPKPLGSGHAGRSLVDAGYSAVVDGWPAADLRMPVKQRHTATRVYERLVAECGFTGSYSSVQRWVKRWRREHRMESDGFAELEWAPGSARVDFGQAGAVVAGVERVARFLVVSFPYSNMRWVVALPGETSECVCQGLLWIFERMGMAPRVVVFDNATGVGHRRPDGTASRTRLFSLFCAHYGFGPRFRDPYSGHGKGSVENAVGFAGRNLMVPMPSAESFQTLTRVWLDECERVAGSDHCRHDVPVIELFEAEKGHMLPLPGVRFDPCDRRSVKADKTGAVTIDANRYPAGPKWRSMRLQAGVRVFEIELRGPDGETITTPERIWGHSAKTQVDPASLLAIIARKPRIWGESPIRNDFPETVRALPDRMDARTRSDLLDDIRAVAADCGFAATVKAAETVINAGRTVDRAAIGTCAKRILEGAGTEGGQDLKRYDKYMKEAE</sequence>
<dbReference type="KEGG" id="bbp:BBPR_0057"/>
<gene>
    <name evidence="2" type="ordered locus">BBPR_0057</name>
</gene>
<evidence type="ECO:0000313" key="3">
    <source>
        <dbReference type="Proteomes" id="UP000002312"/>
    </source>
</evidence>
<dbReference type="NCBIfam" id="NF033546">
    <property type="entry name" value="transpos_IS21"/>
    <property type="match status" value="1"/>
</dbReference>
<evidence type="ECO:0000313" key="2">
    <source>
        <dbReference type="EMBL" id="ADP35195.1"/>
    </source>
</evidence>